<dbReference type="EMBL" id="ALAN01000047">
    <property type="protein sequence ID" value="ETI69589.1"/>
    <property type="molecule type" value="Genomic_DNA"/>
</dbReference>
<name>A0AB94IRA7_9BACI</name>
<reference evidence="3 4" key="1">
    <citation type="journal article" date="2014" name="Environ. Microbiol.">
        <title>The nitrate-ammonifying and nosZ-carrying bacterium Bacillus vireti is a potent source and sink for nitric and nitrous oxide under high nitrate conditions.</title>
        <authorList>
            <person name="Mania D."/>
            <person name="Heylen K."/>
            <person name="van Spanning R.J."/>
            <person name="Frostegard A."/>
        </authorList>
    </citation>
    <scope>NUCLEOTIDE SEQUENCE [LARGE SCALE GENOMIC DNA]</scope>
    <source>
        <strain evidence="3 4">LMG 21834</strain>
    </source>
</reference>
<dbReference type="Pfam" id="PF13349">
    <property type="entry name" value="DUF4097"/>
    <property type="match status" value="1"/>
</dbReference>
<evidence type="ECO:0000256" key="1">
    <source>
        <dbReference type="SAM" id="Phobius"/>
    </source>
</evidence>
<dbReference type="Proteomes" id="UP000018877">
    <property type="component" value="Unassembled WGS sequence"/>
</dbReference>
<protein>
    <recommendedName>
        <fullName evidence="2">DUF4097 domain-containing protein</fullName>
    </recommendedName>
</protein>
<sequence>MKKYSIVAAILGLFIGIIGVVVYGYTHDNFSTVTIDETKTINAKDINKIELESRLSSVHFYPTKSDVITVHLYGGTSEKNIVLSVSTSGETAKIDIGPKNDSLFHFSPFEFMGKQLQADVEVPQKMYSELKAHSQAGSITIEQISANHFDLDSSAGSIKANDLKGDVTAHSSAGSMKLANIEGKLDLTDSAGSIDVQLKAITHDIFASSSAGSVRIVTEQQPESLQMNLQTSAGHVDVNLANVSYNTKDRDRVIASIGSGGPQLKLQSSAGSVSINKE</sequence>
<dbReference type="RefSeq" id="WP_024027554.1">
    <property type="nucleotide sequence ID" value="NZ_ALAN01000047.1"/>
</dbReference>
<keyword evidence="4" id="KW-1185">Reference proteome</keyword>
<evidence type="ECO:0000259" key="2">
    <source>
        <dbReference type="Pfam" id="PF13349"/>
    </source>
</evidence>
<dbReference type="AlphaFoldDB" id="A0AB94IRA7"/>
<evidence type="ECO:0000313" key="3">
    <source>
        <dbReference type="EMBL" id="ETI69589.1"/>
    </source>
</evidence>
<keyword evidence="1" id="KW-0812">Transmembrane</keyword>
<evidence type="ECO:0000313" key="4">
    <source>
        <dbReference type="Proteomes" id="UP000018877"/>
    </source>
</evidence>
<feature type="domain" description="DUF4097" evidence="2">
    <location>
        <begin position="171"/>
        <end position="275"/>
    </location>
</feature>
<keyword evidence="1" id="KW-0472">Membrane</keyword>
<keyword evidence="1" id="KW-1133">Transmembrane helix</keyword>
<comment type="caution">
    <text evidence="3">The sequence shown here is derived from an EMBL/GenBank/DDBJ whole genome shotgun (WGS) entry which is preliminary data.</text>
</comment>
<accession>A0AB94IRA7</accession>
<organism evidence="3 4">
    <name type="scientific">Neobacillus vireti LMG 21834</name>
    <dbReference type="NCBI Taxonomy" id="1131730"/>
    <lineage>
        <taxon>Bacteria</taxon>
        <taxon>Bacillati</taxon>
        <taxon>Bacillota</taxon>
        <taxon>Bacilli</taxon>
        <taxon>Bacillales</taxon>
        <taxon>Bacillaceae</taxon>
        <taxon>Neobacillus</taxon>
    </lineage>
</organism>
<dbReference type="InterPro" id="IPR025164">
    <property type="entry name" value="Toastrack_DUF4097"/>
</dbReference>
<proteinExistence type="predicted"/>
<gene>
    <name evidence="3" type="ORF">BAVI_06714</name>
</gene>
<dbReference type="PANTHER" id="PTHR34094:SF1">
    <property type="entry name" value="PROTEIN FAM185A"/>
    <property type="match status" value="1"/>
</dbReference>
<feature type="transmembrane region" description="Helical" evidence="1">
    <location>
        <begin position="7"/>
        <end position="25"/>
    </location>
</feature>
<dbReference type="PANTHER" id="PTHR34094">
    <property type="match status" value="1"/>
</dbReference>